<feature type="signal peptide" evidence="5">
    <location>
        <begin position="1"/>
        <end position="19"/>
    </location>
</feature>
<reference evidence="7 8" key="1">
    <citation type="journal article" date="2016" name="BMC Genomics">
        <title>Comparative genomic and transcriptomic analyses of the Fuzhuan brick tea-fermentation fungus Aspergillus cristatus.</title>
        <authorList>
            <person name="Ge Y."/>
            <person name="Wang Y."/>
            <person name="Liu Y."/>
            <person name="Tan Y."/>
            <person name="Ren X."/>
            <person name="Zhang X."/>
            <person name="Hyde K.D."/>
            <person name="Liu Y."/>
            <person name="Liu Z."/>
        </authorList>
    </citation>
    <scope>NUCLEOTIDE SEQUENCE [LARGE SCALE GENOMIC DNA]</scope>
    <source>
        <strain evidence="7 8">GZAAS20.1005</strain>
    </source>
</reference>
<dbReference type="PROSITE" id="PS50263">
    <property type="entry name" value="CN_HYDROLASE"/>
    <property type="match status" value="1"/>
</dbReference>
<dbReference type="InterPro" id="IPR044149">
    <property type="entry name" value="Nitrilases_CHs"/>
</dbReference>
<dbReference type="Gene3D" id="3.60.110.10">
    <property type="entry name" value="Carbon-nitrogen hydrolase"/>
    <property type="match status" value="1"/>
</dbReference>
<organism evidence="7 8">
    <name type="scientific">Aspergillus cristatus</name>
    <name type="common">Chinese Fuzhuan brick tea-fermentation fungus</name>
    <name type="synonym">Eurotium cristatum</name>
    <dbReference type="NCBI Taxonomy" id="573508"/>
    <lineage>
        <taxon>Eukaryota</taxon>
        <taxon>Fungi</taxon>
        <taxon>Dikarya</taxon>
        <taxon>Ascomycota</taxon>
        <taxon>Pezizomycotina</taxon>
        <taxon>Eurotiomycetes</taxon>
        <taxon>Eurotiomycetidae</taxon>
        <taxon>Eurotiales</taxon>
        <taxon>Aspergillaceae</taxon>
        <taxon>Aspergillus</taxon>
        <taxon>Aspergillus subgen. Aspergillus</taxon>
    </lineage>
</organism>
<evidence type="ECO:0000256" key="4">
    <source>
        <dbReference type="ARBA" id="ARBA00039045"/>
    </source>
</evidence>
<accession>A0A1E3B5A3</accession>
<comment type="caution">
    <text evidence="7">The sequence shown here is derived from an EMBL/GenBank/DDBJ whole genome shotgun (WGS) entry which is preliminary data.</text>
</comment>
<dbReference type="SUPFAM" id="SSF56317">
    <property type="entry name" value="Carbon-nitrogen hydrolase"/>
    <property type="match status" value="1"/>
</dbReference>
<dbReference type="PANTHER" id="PTHR46044">
    <property type="entry name" value="NITRILASE"/>
    <property type="match status" value="1"/>
</dbReference>
<dbReference type="OrthoDB" id="10250282at2759"/>
<name>A0A1E3B5A3_ASPCR</name>
<evidence type="ECO:0000256" key="2">
    <source>
        <dbReference type="ARBA" id="ARBA00022801"/>
    </source>
</evidence>
<keyword evidence="2" id="KW-0378">Hydrolase</keyword>
<dbReference type="STRING" id="573508.A0A1E3B5A3"/>
<dbReference type="Proteomes" id="UP000094569">
    <property type="component" value="Unassembled WGS sequence"/>
</dbReference>
<keyword evidence="8" id="KW-1185">Reference proteome</keyword>
<feature type="domain" description="CN hydrolase" evidence="6">
    <location>
        <begin position="32"/>
        <end position="167"/>
    </location>
</feature>
<protein>
    <recommendedName>
        <fullName evidence="4">nitrilase</fullName>
        <ecNumber evidence="4">3.5.5.1</ecNumber>
    </recommendedName>
</protein>
<evidence type="ECO:0000259" key="6">
    <source>
        <dbReference type="PROSITE" id="PS50263"/>
    </source>
</evidence>
<evidence type="ECO:0000313" key="7">
    <source>
        <dbReference type="EMBL" id="ODM16132.1"/>
    </source>
</evidence>
<proteinExistence type="inferred from homology"/>
<comment type="catalytic activity">
    <reaction evidence="3">
        <text>a nitrile + 2 H2O = a carboxylate + NH4(+)</text>
        <dbReference type="Rhea" id="RHEA:21724"/>
        <dbReference type="ChEBI" id="CHEBI:15377"/>
        <dbReference type="ChEBI" id="CHEBI:18379"/>
        <dbReference type="ChEBI" id="CHEBI:28938"/>
        <dbReference type="ChEBI" id="CHEBI:29067"/>
        <dbReference type="EC" id="3.5.5.1"/>
    </reaction>
</comment>
<dbReference type="InterPro" id="IPR003010">
    <property type="entry name" value="C-N_Hydrolase"/>
</dbReference>
<dbReference type="GO" id="GO:0000257">
    <property type="term" value="F:nitrilase activity"/>
    <property type="evidence" value="ECO:0007669"/>
    <property type="project" value="UniProtKB-EC"/>
</dbReference>
<evidence type="ECO:0000256" key="3">
    <source>
        <dbReference type="ARBA" id="ARBA00036406"/>
    </source>
</evidence>
<dbReference type="InterPro" id="IPR036526">
    <property type="entry name" value="C-N_Hydrolase_sf"/>
</dbReference>
<dbReference type="VEuPathDB" id="FungiDB:SI65_08566"/>
<dbReference type="AlphaFoldDB" id="A0A1E3B5A3"/>
<keyword evidence="5" id="KW-0732">Signal</keyword>
<sequence length="167" mass="17903">MFFSKVVVAATASAGLAAAVSNSTATATLGNITVAMVRSAPPNWPSPLLNYDWTDSVLNISETVDAGISLIKKAAQDGAGIITFPELWFPGFPKGNAENNWTVHYLSNYIHNSLTIGSPNWNRLIEAIKEAGIYAGLAYSELKGDNIFMSQTLISPLGDILAHRHKV</sequence>
<dbReference type="EMBL" id="JXNT01000013">
    <property type="protein sequence ID" value="ODM16132.1"/>
    <property type="molecule type" value="Genomic_DNA"/>
</dbReference>
<feature type="chain" id="PRO_5009123414" description="nitrilase" evidence="5">
    <location>
        <begin position="20"/>
        <end position="167"/>
    </location>
</feature>
<dbReference type="EC" id="3.5.5.1" evidence="4"/>
<dbReference type="PANTHER" id="PTHR46044:SF14">
    <property type="entry name" value="ARYLACETONITRILASE"/>
    <property type="match status" value="1"/>
</dbReference>
<evidence type="ECO:0000256" key="5">
    <source>
        <dbReference type="SAM" id="SignalP"/>
    </source>
</evidence>
<dbReference type="Pfam" id="PF00795">
    <property type="entry name" value="CN_hydrolase"/>
    <property type="match status" value="1"/>
</dbReference>
<evidence type="ECO:0000313" key="8">
    <source>
        <dbReference type="Proteomes" id="UP000094569"/>
    </source>
</evidence>
<evidence type="ECO:0000256" key="1">
    <source>
        <dbReference type="ARBA" id="ARBA00008129"/>
    </source>
</evidence>
<gene>
    <name evidence="7" type="ORF">SI65_08566</name>
</gene>
<comment type="similarity">
    <text evidence="1">Belongs to the carbon-nitrogen hydrolase superfamily. Nitrilase family.</text>
</comment>